<protein>
    <recommendedName>
        <fullName evidence="5">Retrotransposon Copia-like N-terminal domain-containing protein</fullName>
    </recommendedName>
</protein>
<evidence type="ECO:0008006" key="5">
    <source>
        <dbReference type="Google" id="ProtNLM"/>
    </source>
</evidence>
<evidence type="ECO:0000313" key="1">
    <source>
        <dbReference type="EMBL" id="KAE8996465.1"/>
    </source>
</evidence>
<dbReference type="AlphaFoldDB" id="A0A6A3JVK0"/>
<dbReference type="Proteomes" id="UP000460718">
    <property type="component" value="Unassembled WGS sequence"/>
</dbReference>
<dbReference type="EMBL" id="QXFW01001105">
    <property type="protein sequence ID" value="KAE8996465.1"/>
    <property type="molecule type" value="Genomic_DNA"/>
</dbReference>
<accession>A0A6A3JVK0</accession>
<gene>
    <name evidence="2" type="ORF">PF008_g15531</name>
    <name evidence="1" type="ORF">PF011_g15893</name>
</gene>
<dbReference type="Proteomes" id="UP000486351">
    <property type="component" value="Unassembled WGS sequence"/>
</dbReference>
<evidence type="ECO:0000313" key="4">
    <source>
        <dbReference type="Proteomes" id="UP000486351"/>
    </source>
</evidence>
<reference evidence="3 4" key="1">
    <citation type="submission" date="2018-09" db="EMBL/GenBank/DDBJ databases">
        <title>Genomic investigation of the strawberry pathogen Phytophthora fragariae indicates pathogenicity is determined by transcriptional variation in three key races.</title>
        <authorList>
            <person name="Adams T.M."/>
            <person name="Armitage A.D."/>
            <person name="Sobczyk M.K."/>
            <person name="Bates H.J."/>
            <person name="Dunwell J.M."/>
            <person name="Nellist C.F."/>
            <person name="Harrison R.J."/>
        </authorList>
    </citation>
    <scope>NUCLEOTIDE SEQUENCE [LARGE SCALE GENOMIC DNA]</scope>
    <source>
        <strain evidence="2 4">NOV-77</strain>
        <strain evidence="1 3">SCRP245</strain>
    </source>
</reference>
<proteinExistence type="predicted"/>
<organism evidence="1 3">
    <name type="scientific">Phytophthora fragariae</name>
    <dbReference type="NCBI Taxonomy" id="53985"/>
    <lineage>
        <taxon>Eukaryota</taxon>
        <taxon>Sar</taxon>
        <taxon>Stramenopiles</taxon>
        <taxon>Oomycota</taxon>
        <taxon>Peronosporomycetes</taxon>
        <taxon>Peronosporales</taxon>
        <taxon>Peronosporaceae</taxon>
        <taxon>Phytophthora</taxon>
    </lineage>
</organism>
<comment type="caution">
    <text evidence="1">The sequence shown here is derived from an EMBL/GenBank/DDBJ whole genome shotgun (WGS) entry which is preliminary data.</text>
</comment>
<dbReference type="EMBL" id="QXFY01001011">
    <property type="protein sequence ID" value="KAE9331254.1"/>
    <property type="molecule type" value="Genomic_DNA"/>
</dbReference>
<dbReference type="Pfam" id="PF14223">
    <property type="entry name" value="Retrotran_gag_2"/>
    <property type="match status" value="1"/>
</dbReference>
<evidence type="ECO:0000313" key="3">
    <source>
        <dbReference type="Proteomes" id="UP000460718"/>
    </source>
</evidence>
<evidence type="ECO:0000313" key="2">
    <source>
        <dbReference type="EMBL" id="KAE9331254.1"/>
    </source>
</evidence>
<sequence length="87" mass="9758">MTTTSAKKAEVILGSENYFHWEFAMRMTLAREGLLAHVQVVKAPAEITEAWLLNDMKALGLISQGVVVEHHTKIRSATSAILRDFYN</sequence>
<name>A0A6A3JVK0_9STRA</name>